<dbReference type="RefSeq" id="WP_328662846.1">
    <property type="nucleotide sequence ID" value="NZ_CP108014.1"/>
</dbReference>
<dbReference type="Pfam" id="PF10049">
    <property type="entry name" value="DUF2283"/>
    <property type="match status" value="1"/>
</dbReference>
<organism evidence="1 2">
    <name type="scientific">Nocardia salmonicida</name>
    <dbReference type="NCBI Taxonomy" id="53431"/>
    <lineage>
        <taxon>Bacteria</taxon>
        <taxon>Bacillati</taxon>
        <taxon>Actinomycetota</taxon>
        <taxon>Actinomycetes</taxon>
        <taxon>Mycobacteriales</taxon>
        <taxon>Nocardiaceae</taxon>
        <taxon>Nocardia</taxon>
    </lineage>
</organism>
<evidence type="ECO:0000313" key="1">
    <source>
        <dbReference type="EMBL" id="WTY34061.1"/>
    </source>
</evidence>
<sequence>MTFDAQANAAMIYLEGRIGAGEAVRQQTVTVQGADIVLDFSSDDLLLGIEIIGARAIIPAEALSAAEQLG</sequence>
<reference evidence="1 2" key="1">
    <citation type="submission" date="2022-10" db="EMBL/GenBank/DDBJ databases">
        <title>The complete genomes of actinobacterial strains from the NBC collection.</title>
        <authorList>
            <person name="Joergensen T.S."/>
            <person name="Alvarez Arevalo M."/>
            <person name="Sterndorff E.B."/>
            <person name="Faurdal D."/>
            <person name="Vuksanovic O."/>
            <person name="Mourched A.-S."/>
            <person name="Charusanti P."/>
            <person name="Shaw S."/>
            <person name="Blin K."/>
            <person name="Weber T."/>
        </authorList>
    </citation>
    <scope>NUCLEOTIDE SEQUENCE [LARGE SCALE GENOMIC DNA]</scope>
    <source>
        <strain evidence="1 2">NBC_01413</strain>
    </source>
</reference>
<dbReference type="InterPro" id="IPR019270">
    <property type="entry name" value="DUF2283"/>
</dbReference>
<keyword evidence="2" id="KW-1185">Reference proteome</keyword>
<evidence type="ECO:0000313" key="2">
    <source>
        <dbReference type="Proteomes" id="UP001621418"/>
    </source>
</evidence>
<name>A0ABZ1N2H2_9NOCA</name>
<proteinExistence type="predicted"/>
<gene>
    <name evidence="1" type="ORF">OG308_22310</name>
</gene>
<dbReference type="Proteomes" id="UP001621418">
    <property type="component" value="Chromosome"/>
</dbReference>
<dbReference type="EMBL" id="CP109527">
    <property type="protein sequence ID" value="WTY34061.1"/>
    <property type="molecule type" value="Genomic_DNA"/>
</dbReference>
<protein>
    <submittedName>
        <fullName evidence="1">DUF2283 domain-containing protein</fullName>
    </submittedName>
</protein>
<accession>A0ABZ1N2H2</accession>
<dbReference type="GeneID" id="91376898"/>